<dbReference type="RefSeq" id="WP_094485227.1">
    <property type="nucleotide sequence ID" value="NZ_NOXX01000137.1"/>
</dbReference>
<sequence length="88" mass="10158">MKEGIKFAICQNKKPLFTGYFWSSFSSYGSNWNSIEYNHTKKVSVPTNLKIFKGNGIDASKRKKISFANYKELVQILKQSERIGCRNN</sequence>
<accession>A0A256A2G7</accession>
<evidence type="ECO:0000313" key="1">
    <source>
        <dbReference type="EMBL" id="OYQ47948.1"/>
    </source>
</evidence>
<reference evidence="1 2" key="1">
    <citation type="submission" date="2017-07" db="EMBL/GenBank/DDBJ databases">
        <title>Flavobacterium cyanobacteriorum sp. nov., isolated from cyanobacterial aggregates in a eutrophic lake.</title>
        <authorList>
            <person name="Cai H."/>
        </authorList>
    </citation>
    <scope>NUCLEOTIDE SEQUENCE [LARGE SCALE GENOMIC DNA]</scope>
    <source>
        <strain evidence="1 2">TH167</strain>
    </source>
</reference>
<evidence type="ECO:0000313" key="2">
    <source>
        <dbReference type="Proteomes" id="UP000216035"/>
    </source>
</evidence>
<name>A0A256A2G7_9FLAO</name>
<gene>
    <name evidence="1" type="ORF">CHX27_02695</name>
</gene>
<keyword evidence="2" id="KW-1185">Reference proteome</keyword>
<comment type="caution">
    <text evidence="1">The sequence shown here is derived from an EMBL/GenBank/DDBJ whole genome shotgun (WGS) entry which is preliminary data.</text>
</comment>
<dbReference type="Proteomes" id="UP000216035">
    <property type="component" value="Unassembled WGS sequence"/>
</dbReference>
<protein>
    <submittedName>
        <fullName evidence="1">Uncharacterized protein</fullName>
    </submittedName>
</protein>
<organism evidence="1 2">
    <name type="scientific">Flavobacterium aurantiibacter</name>
    <dbReference type="NCBI Taxonomy" id="2023067"/>
    <lineage>
        <taxon>Bacteria</taxon>
        <taxon>Pseudomonadati</taxon>
        <taxon>Bacteroidota</taxon>
        <taxon>Flavobacteriia</taxon>
        <taxon>Flavobacteriales</taxon>
        <taxon>Flavobacteriaceae</taxon>
        <taxon>Flavobacterium</taxon>
    </lineage>
</organism>
<dbReference type="OrthoDB" id="1493702at2"/>
<dbReference type="AlphaFoldDB" id="A0A256A2G7"/>
<dbReference type="EMBL" id="NOXX01000137">
    <property type="protein sequence ID" value="OYQ47948.1"/>
    <property type="molecule type" value="Genomic_DNA"/>
</dbReference>
<proteinExistence type="predicted"/>